<evidence type="ECO:0000256" key="2">
    <source>
        <dbReference type="ARBA" id="ARBA00022741"/>
    </source>
</evidence>
<dbReference type="GO" id="GO:0030272">
    <property type="term" value="F:5-formyltetrahydrofolate cyclo-ligase activity"/>
    <property type="evidence" value="ECO:0007669"/>
    <property type="project" value="UniProtKB-EC"/>
</dbReference>
<feature type="binding site" evidence="4">
    <location>
        <position position="61"/>
    </location>
    <ligand>
        <name>substrate</name>
    </ligand>
</feature>
<proteinExistence type="inferred from homology"/>
<dbReference type="InterPro" id="IPR037171">
    <property type="entry name" value="NagB/RpiA_transferase-like"/>
</dbReference>
<evidence type="ECO:0000256" key="5">
    <source>
        <dbReference type="RuleBase" id="RU361279"/>
    </source>
</evidence>
<evidence type="ECO:0000256" key="3">
    <source>
        <dbReference type="ARBA" id="ARBA00022840"/>
    </source>
</evidence>
<feature type="coiled-coil region" evidence="6">
    <location>
        <begin position="3"/>
        <end position="30"/>
    </location>
</feature>
<dbReference type="GO" id="GO:0009396">
    <property type="term" value="P:folic acid-containing compound biosynthetic process"/>
    <property type="evidence" value="ECO:0007669"/>
    <property type="project" value="TreeGrafter"/>
</dbReference>
<evidence type="ECO:0000256" key="1">
    <source>
        <dbReference type="ARBA" id="ARBA00010638"/>
    </source>
</evidence>
<dbReference type="RefSeq" id="WP_132079769.1">
    <property type="nucleotide sequence ID" value="NZ_SLUI01000006.1"/>
</dbReference>
<dbReference type="GO" id="GO:0046872">
    <property type="term" value="F:metal ion binding"/>
    <property type="evidence" value="ECO:0007669"/>
    <property type="project" value="UniProtKB-KW"/>
</dbReference>
<comment type="catalytic activity">
    <reaction evidence="5">
        <text>(6S)-5-formyl-5,6,7,8-tetrahydrofolate + ATP = (6R)-5,10-methenyltetrahydrofolate + ADP + phosphate</text>
        <dbReference type="Rhea" id="RHEA:10488"/>
        <dbReference type="ChEBI" id="CHEBI:30616"/>
        <dbReference type="ChEBI" id="CHEBI:43474"/>
        <dbReference type="ChEBI" id="CHEBI:57455"/>
        <dbReference type="ChEBI" id="CHEBI:57457"/>
        <dbReference type="ChEBI" id="CHEBI:456216"/>
        <dbReference type="EC" id="6.3.3.2"/>
    </reaction>
</comment>
<protein>
    <recommendedName>
        <fullName evidence="5">5-formyltetrahydrofolate cyclo-ligase</fullName>
        <ecNumber evidence="5">6.3.3.2</ecNumber>
    </recommendedName>
</protein>
<evidence type="ECO:0000256" key="6">
    <source>
        <dbReference type="SAM" id="Coils"/>
    </source>
</evidence>
<dbReference type="SUPFAM" id="SSF100950">
    <property type="entry name" value="NagB/RpiA/CoA transferase-like"/>
    <property type="match status" value="1"/>
</dbReference>
<evidence type="ECO:0000313" key="7">
    <source>
        <dbReference type="EMBL" id="TCL37336.1"/>
    </source>
</evidence>
<dbReference type="Gene3D" id="3.40.50.10420">
    <property type="entry name" value="NagB/RpiA/CoA transferase-like"/>
    <property type="match status" value="1"/>
</dbReference>
<dbReference type="AlphaFoldDB" id="A0A4R1PXR4"/>
<keyword evidence="5" id="KW-0460">Magnesium</keyword>
<comment type="cofactor">
    <cofactor evidence="5">
        <name>Mg(2+)</name>
        <dbReference type="ChEBI" id="CHEBI:18420"/>
    </cofactor>
</comment>
<dbReference type="EMBL" id="SLUI01000006">
    <property type="protein sequence ID" value="TCL37336.1"/>
    <property type="molecule type" value="Genomic_DNA"/>
</dbReference>
<reference evidence="7 8" key="1">
    <citation type="submission" date="2019-03" db="EMBL/GenBank/DDBJ databases">
        <title>Genomic Encyclopedia of Type Strains, Phase IV (KMG-IV): sequencing the most valuable type-strain genomes for metagenomic binning, comparative biology and taxonomic classification.</title>
        <authorList>
            <person name="Goeker M."/>
        </authorList>
    </citation>
    <scope>NUCLEOTIDE SEQUENCE [LARGE SCALE GENOMIC DNA]</scope>
    <source>
        <strain evidence="7 8">DSM 15969</strain>
    </source>
</reference>
<dbReference type="EC" id="6.3.3.2" evidence="5"/>
<dbReference type="OrthoDB" id="9801938at2"/>
<feature type="binding site" evidence="4">
    <location>
        <begin position="140"/>
        <end position="148"/>
    </location>
    <ligand>
        <name>ATP</name>
        <dbReference type="ChEBI" id="CHEBI:30616"/>
    </ligand>
</feature>
<keyword evidence="5" id="KW-0479">Metal-binding</keyword>
<keyword evidence="6" id="KW-0175">Coiled coil</keyword>
<name>A0A4R1PXR4_9FIRM</name>
<keyword evidence="7" id="KW-0436">Ligase</keyword>
<dbReference type="PANTHER" id="PTHR23407:SF1">
    <property type="entry name" value="5-FORMYLTETRAHYDROFOLATE CYCLO-LIGASE"/>
    <property type="match status" value="1"/>
</dbReference>
<comment type="similarity">
    <text evidence="1 5">Belongs to the 5-formyltetrahydrofolate cyclo-ligase family.</text>
</comment>
<dbReference type="NCBIfam" id="TIGR02727">
    <property type="entry name" value="MTHFS_bact"/>
    <property type="match status" value="1"/>
</dbReference>
<dbReference type="Pfam" id="PF01812">
    <property type="entry name" value="5-FTHF_cyc-lig"/>
    <property type="match status" value="1"/>
</dbReference>
<feature type="binding site" evidence="4">
    <location>
        <position position="56"/>
    </location>
    <ligand>
        <name>substrate</name>
    </ligand>
</feature>
<dbReference type="InterPro" id="IPR002698">
    <property type="entry name" value="FTHF_cligase"/>
</dbReference>
<evidence type="ECO:0000256" key="4">
    <source>
        <dbReference type="PIRSR" id="PIRSR006806-1"/>
    </source>
</evidence>
<keyword evidence="3 4" id="KW-0067">ATP-binding</keyword>
<sequence length="198" mass="22026">MTQGALQEEKQRLRREMREKRRSLSAAEVASRSAQIASQFCCWPLYQDSGTVMFYLSMPDEVQTECMIQDALRRKKRVCVPLLGEKYGEMTAATITNLDDLVIGKLGLKMPDPGKTGIISPADIDVVVVPAVAFDRAGNRLGMGAGYYDRFLAQAQGCLSLGVTWACQLVDKIPAEEYDIRMQWLLTEEGFWSCSGEG</sequence>
<dbReference type="InterPro" id="IPR024185">
    <property type="entry name" value="FTHF_cligase-like_sf"/>
</dbReference>
<gene>
    <name evidence="7" type="ORF">EV210_106205</name>
</gene>
<feature type="binding site" evidence="4">
    <location>
        <begin position="10"/>
        <end position="14"/>
    </location>
    <ligand>
        <name>ATP</name>
        <dbReference type="ChEBI" id="CHEBI:30616"/>
    </ligand>
</feature>
<accession>A0A4R1PXR4</accession>
<keyword evidence="8" id="KW-1185">Reference proteome</keyword>
<dbReference type="PANTHER" id="PTHR23407">
    <property type="entry name" value="ATPASE INHIBITOR/5-FORMYLTETRAHYDROFOLATE CYCLO-LIGASE"/>
    <property type="match status" value="1"/>
</dbReference>
<dbReference type="GO" id="GO:0035999">
    <property type="term" value="P:tetrahydrofolate interconversion"/>
    <property type="evidence" value="ECO:0007669"/>
    <property type="project" value="TreeGrafter"/>
</dbReference>
<dbReference type="PIRSF" id="PIRSF006806">
    <property type="entry name" value="FTHF_cligase"/>
    <property type="match status" value="1"/>
</dbReference>
<organism evidence="7 8">
    <name type="scientific">Anaerospora hongkongensis</name>
    <dbReference type="NCBI Taxonomy" id="244830"/>
    <lineage>
        <taxon>Bacteria</taxon>
        <taxon>Bacillati</taxon>
        <taxon>Bacillota</taxon>
        <taxon>Negativicutes</taxon>
        <taxon>Selenomonadales</taxon>
        <taxon>Sporomusaceae</taxon>
        <taxon>Anaerospora</taxon>
    </lineage>
</organism>
<dbReference type="Proteomes" id="UP000295063">
    <property type="component" value="Unassembled WGS sequence"/>
</dbReference>
<dbReference type="GO" id="GO:0005524">
    <property type="term" value="F:ATP binding"/>
    <property type="evidence" value="ECO:0007669"/>
    <property type="project" value="UniProtKB-KW"/>
</dbReference>
<evidence type="ECO:0000313" key="8">
    <source>
        <dbReference type="Proteomes" id="UP000295063"/>
    </source>
</evidence>
<keyword evidence="2 4" id="KW-0547">Nucleotide-binding</keyword>
<comment type="caution">
    <text evidence="7">The sequence shown here is derived from an EMBL/GenBank/DDBJ whole genome shotgun (WGS) entry which is preliminary data.</text>
</comment>